<dbReference type="SUPFAM" id="SSF75304">
    <property type="entry name" value="Amidase signature (AS) enzymes"/>
    <property type="match status" value="1"/>
</dbReference>
<dbReference type="PANTHER" id="PTHR11895:SF151">
    <property type="entry name" value="GLUTAMYL-TRNA(GLN) AMIDOTRANSFERASE SUBUNIT A"/>
    <property type="match status" value="1"/>
</dbReference>
<accession>A0A7C3C521</accession>
<gene>
    <name evidence="3" type="ORF">ENJ46_03080</name>
</gene>
<sequence length="485" mass="51986">MNIISVKTVLLCSVFAGLAGCATETKNSETSPPPKDANFERSLAKAKEMADLNVFITLSPSAQNVTPGGKLSGIVLAVKDNIHVAGLPNTAGTDALSEFVPAQDAPVIARLRAEGAQILGKANMHELAFGITSINARFGAVKNPYDLTRFAGGSSGGPAVAVATRIVPAAIGTDTGGSLRIPASLSGVIGFRPSLGRYPAGDMTPISHTRDVPGPMALTMEMITLLDSVMADRPQVKAAIDISTLRLGVARNPFYKDLNPETSRVMEATLEKLRKAGVTLVEADMDDLEDINTNTGFPLALYEVNQELEVYLAEYKTGVSFFELAERVQSRDVSNLFYELSKDFDKDGHPDGIITKDVYEAALNEYRPQLIALYEKYFEQQNIDALIFPTTVLPAGTIKETLNDQFGMIQHNGRWVQIFPTYIRNTGPGSNAGLPGISLPIGLTKDGLPVGLELDSLPGDDEKLLAIATALEPLFDRLPAPAMQP</sequence>
<name>A0A7C3C521_9PROT</name>
<dbReference type="PANTHER" id="PTHR11895">
    <property type="entry name" value="TRANSAMIDASE"/>
    <property type="match status" value="1"/>
</dbReference>
<evidence type="ECO:0000313" key="4">
    <source>
        <dbReference type="Proteomes" id="UP000886042"/>
    </source>
</evidence>
<feature type="chain" id="PRO_5027706712" description="Amidase domain-containing protein" evidence="1">
    <location>
        <begin position="23"/>
        <end position="485"/>
    </location>
</feature>
<dbReference type="InterPro" id="IPR000120">
    <property type="entry name" value="Amidase"/>
</dbReference>
<organism evidence="3 4">
    <name type="scientific">Hellea balneolensis</name>
    <dbReference type="NCBI Taxonomy" id="287478"/>
    <lineage>
        <taxon>Bacteria</taxon>
        <taxon>Pseudomonadati</taxon>
        <taxon>Pseudomonadota</taxon>
        <taxon>Alphaproteobacteria</taxon>
        <taxon>Maricaulales</taxon>
        <taxon>Robiginitomaculaceae</taxon>
        <taxon>Hellea</taxon>
    </lineage>
</organism>
<feature type="domain" description="Amidase" evidence="2">
    <location>
        <begin position="66"/>
        <end position="465"/>
    </location>
</feature>
<proteinExistence type="predicted"/>
<feature type="signal peptide" evidence="1">
    <location>
        <begin position="1"/>
        <end position="22"/>
    </location>
</feature>
<comment type="caution">
    <text evidence="3">The sequence shown here is derived from an EMBL/GenBank/DDBJ whole genome shotgun (WGS) entry which is preliminary data.</text>
</comment>
<protein>
    <recommendedName>
        <fullName evidence="2">Amidase domain-containing protein</fullName>
    </recommendedName>
</protein>
<evidence type="ECO:0000256" key="1">
    <source>
        <dbReference type="SAM" id="SignalP"/>
    </source>
</evidence>
<dbReference type="Pfam" id="PF01425">
    <property type="entry name" value="Amidase"/>
    <property type="match status" value="1"/>
</dbReference>
<dbReference type="GO" id="GO:0003824">
    <property type="term" value="F:catalytic activity"/>
    <property type="evidence" value="ECO:0007669"/>
    <property type="project" value="InterPro"/>
</dbReference>
<reference evidence="3" key="1">
    <citation type="journal article" date="2020" name="mSystems">
        <title>Genome- and Community-Level Interaction Insights into Carbon Utilization and Element Cycling Functions of Hydrothermarchaeota in Hydrothermal Sediment.</title>
        <authorList>
            <person name="Zhou Z."/>
            <person name="Liu Y."/>
            <person name="Xu W."/>
            <person name="Pan J."/>
            <person name="Luo Z.H."/>
            <person name="Li M."/>
        </authorList>
    </citation>
    <scope>NUCLEOTIDE SEQUENCE [LARGE SCALE GENOMIC DNA]</scope>
    <source>
        <strain evidence="3">HyVt-489</strain>
    </source>
</reference>
<dbReference type="InterPro" id="IPR036928">
    <property type="entry name" value="AS_sf"/>
</dbReference>
<evidence type="ECO:0000259" key="2">
    <source>
        <dbReference type="Pfam" id="PF01425"/>
    </source>
</evidence>
<dbReference type="PROSITE" id="PS00571">
    <property type="entry name" value="AMIDASES"/>
    <property type="match status" value="1"/>
</dbReference>
<dbReference type="InterPro" id="IPR020556">
    <property type="entry name" value="Amidase_CS"/>
</dbReference>
<dbReference type="EMBL" id="DRMN01000202">
    <property type="protein sequence ID" value="HFB54883.1"/>
    <property type="molecule type" value="Genomic_DNA"/>
</dbReference>
<dbReference type="Gene3D" id="3.90.1300.10">
    <property type="entry name" value="Amidase signature (AS) domain"/>
    <property type="match status" value="1"/>
</dbReference>
<dbReference type="Proteomes" id="UP000886042">
    <property type="component" value="Unassembled WGS sequence"/>
</dbReference>
<dbReference type="AlphaFoldDB" id="A0A7C3C521"/>
<dbReference type="InterPro" id="IPR023631">
    <property type="entry name" value="Amidase_dom"/>
</dbReference>
<keyword evidence="1" id="KW-0732">Signal</keyword>
<evidence type="ECO:0000313" key="3">
    <source>
        <dbReference type="EMBL" id="HFB54883.1"/>
    </source>
</evidence>
<dbReference type="PROSITE" id="PS51257">
    <property type="entry name" value="PROKAR_LIPOPROTEIN"/>
    <property type="match status" value="1"/>
</dbReference>